<evidence type="ECO:0000256" key="1">
    <source>
        <dbReference type="SAM" id="MobiDB-lite"/>
    </source>
</evidence>
<accession>A0A8D8PSX8</accession>
<sequence>MLLFGGERGGNPNNELWRFHFGTLLWEKISTEGVKPHPRSESVALIISELLFSQNVNNSNYGKPAQSPIYQNNILPLTQKNINILDKNNRSNFDTKRKTATTPNSCNLNILKEISKLSQKNLPLLTQNRCSYSALSSNDSNGSNNSDTDESPPPLGGDLVPSKRSQSTNLINRTAMSPMTPMTNRDITTSFHMTRDNSSVPNFNSLTLLTPVEVTKLVYLDGEEAPMIQKLEDFSSIHQRFHPNNTKMNRRSYPSTGSASVRFGNPITTPEETSDYASLETVNNNEKLKSQRTDSVKSFSNPNYMGPDVQSILSKKKEYNKVLNSPADSVLEDRSGRSNSRPDYIEMKPVPPRSLSLAPSSNHSLKQEAVRRRNNRCSSAGRYEERHEKPPVVTKVCIFLIGGKEQGQVTVFRRPLSIWKLSLPRQLIH</sequence>
<feature type="region of interest" description="Disordered" evidence="1">
    <location>
        <begin position="324"/>
        <end position="385"/>
    </location>
</feature>
<feature type="region of interest" description="Disordered" evidence="1">
    <location>
        <begin position="134"/>
        <end position="183"/>
    </location>
</feature>
<name>A0A8D8PSX8_9HEMI</name>
<dbReference type="AlphaFoldDB" id="A0A8D8PSX8"/>
<reference evidence="2" key="1">
    <citation type="submission" date="2021-05" db="EMBL/GenBank/DDBJ databases">
        <authorList>
            <person name="Alioto T."/>
            <person name="Alioto T."/>
            <person name="Gomez Garrido J."/>
        </authorList>
    </citation>
    <scope>NUCLEOTIDE SEQUENCE</scope>
</reference>
<feature type="compositionally biased region" description="Low complexity" evidence="1">
    <location>
        <begin position="134"/>
        <end position="146"/>
    </location>
</feature>
<dbReference type="EMBL" id="HBUF01025750">
    <property type="protein sequence ID" value="CAG6612850.1"/>
    <property type="molecule type" value="Transcribed_RNA"/>
</dbReference>
<dbReference type="EMBL" id="HBUF01025751">
    <property type="protein sequence ID" value="CAG6612851.1"/>
    <property type="molecule type" value="Transcribed_RNA"/>
</dbReference>
<feature type="region of interest" description="Disordered" evidence="1">
    <location>
        <begin position="242"/>
        <end position="309"/>
    </location>
</feature>
<protein>
    <submittedName>
        <fullName evidence="2">Uncharacterized protein</fullName>
    </submittedName>
</protein>
<feature type="compositionally biased region" description="Polar residues" evidence="1">
    <location>
        <begin position="242"/>
        <end position="259"/>
    </location>
</feature>
<feature type="compositionally biased region" description="Basic and acidic residues" evidence="1">
    <location>
        <begin position="286"/>
        <end position="295"/>
    </location>
</feature>
<proteinExistence type="predicted"/>
<organism evidence="2">
    <name type="scientific">Cacopsylla melanoneura</name>
    <dbReference type="NCBI Taxonomy" id="428564"/>
    <lineage>
        <taxon>Eukaryota</taxon>
        <taxon>Metazoa</taxon>
        <taxon>Ecdysozoa</taxon>
        <taxon>Arthropoda</taxon>
        <taxon>Hexapoda</taxon>
        <taxon>Insecta</taxon>
        <taxon>Pterygota</taxon>
        <taxon>Neoptera</taxon>
        <taxon>Paraneoptera</taxon>
        <taxon>Hemiptera</taxon>
        <taxon>Sternorrhyncha</taxon>
        <taxon>Psylloidea</taxon>
        <taxon>Psyllidae</taxon>
        <taxon>Psyllinae</taxon>
        <taxon>Cacopsylla</taxon>
    </lineage>
</organism>
<evidence type="ECO:0000313" key="2">
    <source>
        <dbReference type="EMBL" id="CAG6612850.1"/>
    </source>
</evidence>
<feature type="compositionally biased region" description="Polar residues" evidence="1">
    <location>
        <begin position="163"/>
        <end position="183"/>
    </location>
</feature>